<feature type="domain" description="CN hydrolase" evidence="2">
    <location>
        <begin position="1"/>
        <end position="210"/>
    </location>
</feature>
<evidence type="ECO:0000259" key="2">
    <source>
        <dbReference type="PROSITE" id="PS50263"/>
    </source>
</evidence>
<gene>
    <name evidence="3" type="ORF">LCGC14_2842500</name>
</gene>
<evidence type="ECO:0000313" key="3">
    <source>
        <dbReference type="EMBL" id="KKK78544.1"/>
    </source>
</evidence>
<dbReference type="PANTHER" id="PTHR43674:SF2">
    <property type="entry name" value="BETA-UREIDOPROPIONASE"/>
    <property type="match status" value="1"/>
</dbReference>
<reference evidence="3" key="1">
    <citation type="journal article" date="2015" name="Nature">
        <title>Complex archaea that bridge the gap between prokaryotes and eukaryotes.</title>
        <authorList>
            <person name="Spang A."/>
            <person name="Saw J.H."/>
            <person name="Jorgensen S.L."/>
            <person name="Zaremba-Niedzwiedzka K."/>
            <person name="Martijn J."/>
            <person name="Lind A.E."/>
            <person name="van Eijk R."/>
            <person name="Schleper C."/>
            <person name="Guy L."/>
            <person name="Ettema T.J."/>
        </authorList>
    </citation>
    <scope>NUCLEOTIDE SEQUENCE</scope>
</reference>
<proteinExistence type="predicted"/>
<protein>
    <recommendedName>
        <fullName evidence="2">CN hydrolase domain-containing protein</fullName>
    </recommendedName>
</protein>
<dbReference type="PANTHER" id="PTHR43674">
    <property type="entry name" value="NITRILASE C965.09-RELATED"/>
    <property type="match status" value="1"/>
</dbReference>
<organism evidence="3">
    <name type="scientific">marine sediment metagenome</name>
    <dbReference type="NCBI Taxonomy" id="412755"/>
    <lineage>
        <taxon>unclassified sequences</taxon>
        <taxon>metagenomes</taxon>
        <taxon>ecological metagenomes</taxon>
    </lineage>
</organism>
<accession>A0A0F9AJ92</accession>
<dbReference type="EMBL" id="LAZR01054446">
    <property type="protein sequence ID" value="KKK78544.1"/>
    <property type="molecule type" value="Genomic_DNA"/>
</dbReference>
<dbReference type="PROSITE" id="PS50263">
    <property type="entry name" value="CN_HYDROLASE"/>
    <property type="match status" value="1"/>
</dbReference>
<dbReference type="SUPFAM" id="SSF56317">
    <property type="entry name" value="Carbon-nitrogen hydrolase"/>
    <property type="match status" value="1"/>
</dbReference>
<name>A0A0F9AJ92_9ZZZZ</name>
<dbReference type="GO" id="GO:0016811">
    <property type="term" value="F:hydrolase activity, acting on carbon-nitrogen (but not peptide) bonds, in linear amides"/>
    <property type="evidence" value="ECO:0007669"/>
    <property type="project" value="TreeGrafter"/>
</dbReference>
<evidence type="ECO:0000256" key="1">
    <source>
        <dbReference type="ARBA" id="ARBA00022801"/>
    </source>
</evidence>
<keyword evidence="1" id="KW-0378">Hydrolase</keyword>
<dbReference type="InterPro" id="IPR003010">
    <property type="entry name" value="C-N_Hydrolase"/>
</dbReference>
<dbReference type="InterPro" id="IPR050345">
    <property type="entry name" value="Aliph_Amidase/BUP"/>
</dbReference>
<feature type="non-terminal residue" evidence="3">
    <location>
        <position position="1"/>
    </location>
</feature>
<sequence>GAELVHVHEAALTGYLARSDAPATKDIDWPAIVEATEGICAEAARLKLWVVLGSAHRLTAPHKPTNCLYLIGPDGKIRDRYDKRFCTGGDLRAYTPGNRFVTFKVSGVRCALLICYDLRFPEIYRELYKLRVQVLFQSFHNGYAAKAGIHTKIMRQTVQGHAGVNYLWISMNNSAGRHSQWPSVLIQPDGDIISSLSVNSAGVMVNTIDTTRDFYDASSPYRDRAMRGILHSGKLVRDPRQKDTRSL</sequence>
<dbReference type="CDD" id="cd07197">
    <property type="entry name" value="nitrilase"/>
    <property type="match status" value="1"/>
</dbReference>
<comment type="caution">
    <text evidence="3">The sequence shown here is derived from an EMBL/GenBank/DDBJ whole genome shotgun (WGS) entry which is preliminary data.</text>
</comment>
<dbReference type="InterPro" id="IPR036526">
    <property type="entry name" value="C-N_Hydrolase_sf"/>
</dbReference>
<dbReference type="AlphaFoldDB" id="A0A0F9AJ92"/>
<dbReference type="Gene3D" id="3.60.110.10">
    <property type="entry name" value="Carbon-nitrogen hydrolase"/>
    <property type="match status" value="1"/>
</dbReference>
<dbReference type="Pfam" id="PF00795">
    <property type="entry name" value="CN_hydrolase"/>
    <property type="match status" value="1"/>
</dbReference>